<name>A0A095SIG4_9GAMM</name>
<dbReference type="RefSeq" id="WP_035233022.1">
    <property type="nucleotide sequence ID" value="NZ_ARXV01000008.1"/>
</dbReference>
<gene>
    <name evidence="2" type="ORF">Y5S_02206</name>
</gene>
<dbReference type="Pfam" id="PF11743">
    <property type="entry name" value="DUF3301"/>
    <property type="match status" value="1"/>
</dbReference>
<dbReference type="STRING" id="1177154.Y5S_02206"/>
<protein>
    <recommendedName>
        <fullName evidence="4">DUF3301 domain-containing protein</fullName>
    </recommendedName>
</protein>
<dbReference type="PATRIC" id="fig|1177154.3.peg.2247"/>
<dbReference type="OrthoDB" id="5959530at2"/>
<accession>A0A095SIG4</accession>
<keyword evidence="3" id="KW-1185">Reference proteome</keyword>
<reference evidence="2 3" key="1">
    <citation type="submission" date="2012-09" db="EMBL/GenBank/DDBJ databases">
        <title>Genome Sequence of alkane-degrading Bacterium Alcanivorax sp. 19-m-6.</title>
        <authorList>
            <person name="Lai Q."/>
            <person name="Shao Z."/>
        </authorList>
    </citation>
    <scope>NUCLEOTIDE SEQUENCE [LARGE SCALE GENOMIC DNA]</scope>
    <source>
        <strain evidence="2 3">19-m-6</strain>
    </source>
</reference>
<feature type="transmembrane region" description="Helical" evidence="1">
    <location>
        <begin position="6"/>
        <end position="24"/>
    </location>
</feature>
<dbReference type="EMBL" id="ARXV01000008">
    <property type="protein sequence ID" value="KGD64451.1"/>
    <property type="molecule type" value="Genomic_DNA"/>
</dbReference>
<evidence type="ECO:0000313" key="2">
    <source>
        <dbReference type="EMBL" id="KGD64451.1"/>
    </source>
</evidence>
<dbReference type="eggNOG" id="ENOG5032ZC9">
    <property type="taxonomic scope" value="Bacteria"/>
</dbReference>
<proteinExistence type="predicted"/>
<keyword evidence="1" id="KW-1133">Transmembrane helix</keyword>
<dbReference type="AlphaFoldDB" id="A0A095SIG4"/>
<evidence type="ECO:0000313" key="3">
    <source>
        <dbReference type="Proteomes" id="UP000029444"/>
    </source>
</evidence>
<keyword evidence="1" id="KW-0472">Membrane</keyword>
<comment type="caution">
    <text evidence="2">The sequence shown here is derived from an EMBL/GenBank/DDBJ whole genome shotgun (WGS) entry which is preliminary data.</text>
</comment>
<evidence type="ECO:0000256" key="1">
    <source>
        <dbReference type="SAM" id="Phobius"/>
    </source>
</evidence>
<dbReference type="Proteomes" id="UP000029444">
    <property type="component" value="Unassembled WGS sequence"/>
</dbReference>
<organism evidence="2 3">
    <name type="scientific">Alcanivorax nanhaiticus</name>
    <dbReference type="NCBI Taxonomy" id="1177154"/>
    <lineage>
        <taxon>Bacteria</taxon>
        <taxon>Pseudomonadati</taxon>
        <taxon>Pseudomonadota</taxon>
        <taxon>Gammaproteobacteria</taxon>
        <taxon>Oceanospirillales</taxon>
        <taxon>Alcanivoracaceae</taxon>
        <taxon>Alcanivorax</taxon>
    </lineage>
</organism>
<evidence type="ECO:0008006" key="4">
    <source>
        <dbReference type="Google" id="ProtNLM"/>
    </source>
</evidence>
<dbReference type="InterPro" id="IPR021732">
    <property type="entry name" value="DUF3301"/>
</dbReference>
<sequence>MNLDLTDIFLVTTVVIIAALFWRAHGIRERALAYTRKYCEREELEFLDETVGMERLTLQRDSHGKLRITRIYRFEFTVTGGERYQGHTIVMGGMVQRVDLPPHRYTPPQERLH</sequence>
<keyword evidence="1" id="KW-0812">Transmembrane</keyword>